<organism evidence="1 2">
    <name type="scientific">Trichinella zimbabwensis</name>
    <dbReference type="NCBI Taxonomy" id="268475"/>
    <lineage>
        <taxon>Eukaryota</taxon>
        <taxon>Metazoa</taxon>
        <taxon>Ecdysozoa</taxon>
        <taxon>Nematoda</taxon>
        <taxon>Enoplea</taxon>
        <taxon>Dorylaimia</taxon>
        <taxon>Trichinellida</taxon>
        <taxon>Trichinellidae</taxon>
        <taxon>Trichinella</taxon>
    </lineage>
</organism>
<dbReference type="Proteomes" id="UP000055024">
    <property type="component" value="Unassembled WGS sequence"/>
</dbReference>
<evidence type="ECO:0000313" key="1">
    <source>
        <dbReference type="EMBL" id="KRY97880.1"/>
    </source>
</evidence>
<gene>
    <name evidence="1" type="ORF">T11_16450</name>
</gene>
<dbReference type="EMBL" id="JYDP01001728">
    <property type="protein sequence ID" value="KRY97880.1"/>
    <property type="molecule type" value="Genomic_DNA"/>
</dbReference>
<evidence type="ECO:0000313" key="2">
    <source>
        <dbReference type="Proteomes" id="UP000055024"/>
    </source>
</evidence>
<protein>
    <submittedName>
        <fullName evidence="1">Uncharacterized protein</fullName>
    </submittedName>
</protein>
<comment type="caution">
    <text evidence="1">The sequence shown here is derived from an EMBL/GenBank/DDBJ whole genome shotgun (WGS) entry which is preliminary data.</text>
</comment>
<accession>A0A0V1GI64</accession>
<dbReference type="OrthoDB" id="5926045at2759"/>
<keyword evidence="2" id="KW-1185">Reference proteome</keyword>
<reference evidence="1 2" key="1">
    <citation type="submission" date="2015-01" db="EMBL/GenBank/DDBJ databases">
        <title>Evolution of Trichinella species and genotypes.</title>
        <authorList>
            <person name="Korhonen P.K."/>
            <person name="Edoardo P."/>
            <person name="Giuseppe L.R."/>
            <person name="Gasser R.B."/>
        </authorList>
    </citation>
    <scope>NUCLEOTIDE SEQUENCE [LARGE SCALE GENOMIC DNA]</scope>
    <source>
        <strain evidence="1">ISS1029</strain>
    </source>
</reference>
<sequence>MNRNTNGEERRKVDQATSFERIGWIESFVGQLRSLVSKDTMEKIRFAEVERGRFFITKTQ</sequence>
<name>A0A0V1GI64_9BILA</name>
<dbReference type="AlphaFoldDB" id="A0A0V1GI64"/>
<proteinExistence type="predicted"/>